<comment type="caution">
    <text evidence="2">The sequence shown here is derived from an EMBL/GenBank/DDBJ whole genome shotgun (WGS) entry which is preliminary data.</text>
</comment>
<keyword evidence="3" id="KW-1185">Reference proteome</keyword>
<dbReference type="EMBL" id="MDYQ01000184">
    <property type="protein sequence ID" value="PRP79452.1"/>
    <property type="molecule type" value="Genomic_DNA"/>
</dbReference>
<feature type="compositionally biased region" description="Basic and acidic residues" evidence="1">
    <location>
        <begin position="272"/>
        <end position="427"/>
    </location>
</feature>
<feature type="compositionally biased region" description="Basic and acidic residues" evidence="1">
    <location>
        <begin position="464"/>
        <end position="492"/>
    </location>
</feature>
<feature type="region of interest" description="Disordered" evidence="1">
    <location>
        <begin position="1"/>
        <end position="21"/>
    </location>
</feature>
<evidence type="ECO:0000256" key="1">
    <source>
        <dbReference type="SAM" id="MobiDB-lite"/>
    </source>
</evidence>
<feature type="region of interest" description="Disordered" evidence="1">
    <location>
        <begin position="272"/>
        <end position="532"/>
    </location>
</feature>
<reference evidence="2 3" key="1">
    <citation type="journal article" date="2018" name="Genome Biol. Evol.">
        <title>Multiple Roots of Fruiting Body Formation in Amoebozoa.</title>
        <authorList>
            <person name="Hillmann F."/>
            <person name="Forbes G."/>
            <person name="Novohradska S."/>
            <person name="Ferling I."/>
            <person name="Riege K."/>
            <person name="Groth M."/>
            <person name="Westermann M."/>
            <person name="Marz M."/>
            <person name="Spaller T."/>
            <person name="Winckler T."/>
            <person name="Schaap P."/>
            <person name="Glockner G."/>
        </authorList>
    </citation>
    <scope>NUCLEOTIDE SEQUENCE [LARGE SCALE GENOMIC DNA]</scope>
    <source>
        <strain evidence="2 3">Jena</strain>
    </source>
</reference>
<feature type="compositionally biased region" description="Acidic residues" evidence="1">
    <location>
        <begin position="428"/>
        <end position="437"/>
    </location>
</feature>
<name>A0A2P6N667_9EUKA</name>
<gene>
    <name evidence="2" type="ORF">PROFUN_08213</name>
</gene>
<dbReference type="AlphaFoldDB" id="A0A2P6N667"/>
<dbReference type="Proteomes" id="UP000241769">
    <property type="component" value="Unassembled WGS sequence"/>
</dbReference>
<evidence type="ECO:0000313" key="2">
    <source>
        <dbReference type="EMBL" id="PRP79452.1"/>
    </source>
</evidence>
<dbReference type="InParanoid" id="A0A2P6N667"/>
<evidence type="ECO:0000313" key="3">
    <source>
        <dbReference type="Proteomes" id="UP000241769"/>
    </source>
</evidence>
<feature type="compositionally biased region" description="Basic residues" evidence="1">
    <location>
        <begin position="453"/>
        <end position="463"/>
    </location>
</feature>
<feature type="compositionally biased region" description="Basic and acidic residues" evidence="1">
    <location>
        <begin position="438"/>
        <end position="452"/>
    </location>
</feature>
<feature type="compositionally biased region" description="Basic and acidic residues" evidence="1">
    <location>
        <begin position="518"/>
        <end position="532"/>
    </location>
</feature>
<sequence>MPVIPQKAGELTDEDLINSPDPQYIEQDEEATDLSSSWNWSSIEGETSFLKRGRLFLEIPRWYYDFEPVGEEPAYPLSDLTARRTEISSTVQYPARRACKRLSDFQSDAAVYEGTIVHSQPSVAVVLTEPVSSNNNDTVTVNLTPISLTLSSSTLSPSSPDCDHSQPKALFIFGAREMPLSVPSWTVLLSTTRNNPNTKTHKTWAPCRFERCFFVSSRSAIFGLNVAIRNSLCGTGWTFLSRVLSEMLNKKERTSSWGPTVIFQYSKDAGKKLEDERGKRKDERKRVEEERQREERQREDQKKAEEEKQKEVERTKSEEERKKLEEERRKLEEERQKAEKERRREEEERKEEGRREEHMRGKGREEKEEDWKREERRKEREENEEQRREESSRKSEEKADKREEQRRNERGANKSSGKERTEMKSEDSKEEAEEAENEAQKKRKEGEKERGEKRKRKRYSKSKQKLEKQNDCRQEKLTKAEVQTEKEKELVKKSAKKKRTMELYSAIKNTGRRQKWRSAQEKAKDDHNIFGE</sequence>
<proteinExistence type="predicted"/>
<dbReference type="STRING" id="1890364.A0A2P6N667"/>
<accession>A0A2P6N667</accession>
<organism evidence="2 3">
    <name type="scientific">Planoprotostelium fungivorum</name>
    <dbReference type="NCBI Taxonomy" id="1890364"/>
    <lineage>
        <taxon>Eukaryota</taxon>
        <taxon>Amoebozoa</taxon>
        <taxon>Evosea</taxon>
        <taxon>Variosea</taxon>
        <taxon>Cavosteliida</taxon>
        <taxon>Cavosteliaceae</taxon>
        <taxon>Planoprotostelium</taxon>
    </lineage>
</organism>
<protein>
    <submittedName>
        <fullName evidence="2">Uncharacterized protein</fullName>
    </submittedName>
</protein>